<reference evidence="10 11" key="1">
    <citation type="journal article" date="2012" name="J. Bacteriol.">
        <title>Complete genome sequence of a thermophilic methanogen, Methanocella conradii HZ254, isolated from Chinese rice field soil.</title>
        <authorList>
            <person name="Lu Z."/>
            <person name="Lu Y."/>
        </authorList>
    </citation>
    <scope>NUCLEOTIDE SEQUENCE [LARGE SCALE GENOMIC DNA]</scope>
    <source>
        <strain evidence="11">DSM 24694 / JCM 17849 / CGMCC 1.5162 / HZ254</strain>
    </source>
</reference>
<dbReference type="AlphaFoldDB" id="H8I7Z5"/>
<evidence type="ECO:0000256" key="5">
    <source>
        <dbReference type="ARBA" id="ARBA00022827"/>
    </source>
</evidence>
<evidence type="ECO:0000256" key="1">
    <source>
        <dbReference type="ARBA" id="ARBA00001974"/>
    </source>
</evidence>
<dbReference type="GO" id="GO:0016491">
    <property type="term" value="F:oxidoreductase activity"/>
    <property type="evidence" value="ECO:0007669"/>
    <property type="project" value="UniProtKB-KW"/>
</dbReference>
<dbReference type="InterPro" id="IPR017938">
    <property type="entry name" value="Riboflavin_synthase-like_b-brl"/>
</dbReference>
<sequence>MVFEAAAQAIQPIVWETTLDKVIPRTKDVKSFRFKKPEGFRYLAGQWMYINIRIGGVEKMHHFTMSSSPTEDYIEFTKKITDSEYSQALDRMRPGDWAKLNAPFGEFTYAGESIKIGALTGGIGITPLRSICRYCVDMRLPADIIMLYSNKTVDDIVFREELEEMQNADSHLTIKHVITRQPDWKGLKGHIDGTMVKEQIPDYKERVFYICGPPSMNEALKKALKTLDIPDEKIKLEDFTGY</sequence>
<dbReference type="Gene3D" id="3.40.50.80">
    <property type="entry name" value="Nucleotide-binding domain of ferredoxin-NADP reductase (FNR) module"/>
    <property type="match status" value="1"/>
</dbReference>
<dbReference type="InterPro" id="IPR039261">
    <property type="entry name" value="FNR_nucleotide-bd"/>
</dbReference>
<dbReference type="SUPFAM" id="SSF52343">
    <property type="entry name" value="Ferredoxin reductase-like, C-terminal NADP-linked domain"/>
    <property type="match status" value="1"/>
</dbReference>
<evidence type="ECO:0000313" key="11">
    <source>
        <dbReference type="Proteomes" id="UP000005233"/>
    </source>
</evidence>
<dbReference type="InterPro" id="IPR050415">
    <property type="entry name" value="MRET"/>
</dbReference>
<dbReference type="CDD" id="cd00322">
    <property type="entry name" value="FNR_like"/>
    <property type="match status" value="1"/>
</dbReference>
<dbReference type="PROSITE" id="PS51384">
    <property type="entry name" value="FAD_FR"/>
    <property type="match status" value="1"/>
</dbReference>
<dbReference type="EMBL" id="CP003243">
    <property type="protein sequence ID" value="AFD00395.1"/>
    <property type="molecule type" value="Genomic_DNA"/>
</dbReference>
<evidence type="ECO:0000256" key="8">
    <source>
        <dbReference type="ARBA" id="ARBA00023014"/>
    </source>
</evidence>
<dbReference type="Pfam" id="PF00970">
    <property type="entry name" value="FAD_binding_6"/>
    <property type="match status" value="1"/>
</dbReference>
<dbReference type="RefSeq" id="WP_014406226.1">
    <property type="nucleotide sequence ID" value="NC_017034.1"/>
</dbReference>
<dbReference type="SUPFAM" id="SSF63380">
    <property type="entry name" value="Riboflavin synthase domain-like"/>
    <property type="match status" value="1"/>
</dbReference>
<dbReference type="Pfam" id="PF00175">
    <property type="entry name" value="NAD_binding_1"/>
    <property type="match status" value="1"/>
</dbReference>
<evidence type="ECO:0000256" key="7">
    <source>
        <dbReference type="ARBA" id="ARBA00023004"/>
    </source>
</evidence>
<dbReference type="InterPro" id="IPR008333">
    <property type="entry name" value="Cbr1-like_FAD-bd_dom"/>
</dbReference>
<dbReference type="PRINTS" id="PR00406">
    <property type="entry name" value="CYTB5RDTASE"/>
</dbReference>
<dbReference type="InterPro" id="IPR001433">
    <property type="entry name" value="OxRdtase_FAD/NAD-bd"/>
</dbReference>
<evidence type="ECO:0000256" key="6">
    <source>
        <dbReference type="ARBA" id="ARBA00023002"/>
    </source>
</evidence>
<keyword evidence="8" id="KW-0411">Iron-sulfur</keyword>
<proteinExistence type="predicted"/>
<comment type="cofactor">
    <cofactor evidence="1">
        <name>FAD</name>
        <dbReference type="ChEBI" id="CHEBI:57692"/>
    </cofactor>
</comment>
<dbReference type="PANTHER" id="PTHR47354:SF6">
    <property type="entry name" value="NADH OXIDOREDUCTASE HCR"/>
    <property type="match status" value="1"/>
</dbReference>
<dbReference type="HOGENOM" id="CLU_003827_7_3_2"/>
<keyword evidence="5" id="KW-0274">FAD</keyword>
<accession>H8I7Z5</accession>
<dbReference type="OrthoDB" id="35401at2157"/>
<keyword evidence="3" id="KW-0001">2Fe-2S</keyword>
<dbReference type="Proteomes" id="UP000005233">
    <property type="component" value="Chromosome"/>
</dbReference>
<dbReference type="Gene3D" id="2.40.30.10">
    <property type="entry name" value="Translation factors"/>
    <property type="match status" value="1"/>
</dbReference>
<protein>
    <submittedName>
        <fullName evidence="10">Flavodoxin reductases (Ferredoxin-NADPH reductases) family 1</fullName>
    </submittedName>
</protein>
<evidence type="ECO:0000256" key="4">
    <source>
        <dbReference type="ARBA" id="ARBA00022723"/>
    </source>
</evidence>
<keyword evidence="7" id="KW-0408">Iron</keyword>
<dbReference type="GO" id="GO:0046872">
    <property type="term" value="F:metal ion binding"/>
    <property type="evidence" value="ECO:0007669"/>
    <property type="project" value="UniProtKB-KW"/>
</dbReference>
<keyword evidence="6" id="KW-0560">Oxidoreductase</keyword>
<evidence type="ECO:0000313" key="10">
    <source>
        <dbReference type="EMBL" id="AFD00395.1"/>
    </source>
</evidence>
<dbReference type="InterPro" id="IPR017927">
    <property type="entry name" value="FAD-bd_FR_type"/>
</dbReference>
<evidence type="ECO:0000256" key="3">
    <source>
        <dbReference type="ARBA" id="ARBA00022714"/>
    </source>
</evidence>
<dbReference type="STRING" id="1041930.Mtc_1646"/>
<dbReference type="GeneID" id="11971785"/>
<keyword evidence="2" id="KW-0285">Flavoprotein</keyword>
<dbReference type="KEGG" id="mez:Mtc_1646"/>
<organism evidence="10 11">
    <name type="scientific">Methanocella conradii (strain DSM 24694 / JCM 17849 / CGMCC 1.5162 / HZ254)</name>
    <dbReference type="NCBI Taxonomy" id="1041930"/>
    <lineage>
        <taxon>Archaea</taxon>
        <taxon>Methanobacteriati</taxon>
        <taxon>Methanobacteriota</taxon>
        <taxon>Stenosarchaea group</taxon>
        <taxon>Methanomicrobia</taxon>
        <taxon>Methanocellales</taxon>
        <taxon>Methanocellaceae</taxon>
        <taxon>Methanocella</taxon>
    </lineage>
</organism>
<feature type="domain" description="FAD-binding FR-type" evidence="9">
    <location>
        <begin position="12"/>
        <end position="110"/>
    </location>
</feature>
<dbReference type="GO" id="GO:0051537">
    <property type="term" value="F:2 iron, 2 sulfur cluster binding"/>
    <property type="evidence" value="ECO:0007669"/>
    <property type="project" value="UniProtKB-KW"/>
</dbReference>
<gene>
    <name evidence="10" type="ordered locus">Mtc_1646</name>
</gene>
<name>H8I7Z5_METCZ</name>
<dbReference type="eggNOG" id="arCOG02200">
    <property type="taxonomic scope" value="Archaea"/>
</dbReference>
<dbReference type="PANTHER" id="PTHR47354">
    <property type="entry name" value="NADH OXIDOREDUCTASE HCR"/>
    <property type="match status" value="1"/>
</dbReference>
<keyword evidence="11" id="KW-1185">Reference proteome</keyword>
<keyword evidence="4" id="KW-0479">Metal-binding</keyword>
<evidence type="ECO:0000256" key="2">
    <source>
        <dbReference type="ARBA" id="ARBA00022630"/>
    </source>
</evidence>
<evidence type="ECO:0000259" key="9">
    <source>
        <dbReference type="PROSITE" id="PS51384"/>
    </source>
</evidence>